<dbReference type="AlphaFoldDB" id="A0AAN6NHC2"/>
<gene>
    <name evidence="3" type="ORF">QBC46DRAFT_60580</name>
</gene>
<organism evidence="3 4">
    <name type="scientific">Diplogelasinospora grovesii</name>
    <dbReference type="NCBI Taxonomy" id="303347"/>
    <lineage>
        <taxon>Eukaryota</taxon>
        <taxon>Fungi</taxon>
        <taxon>Dikarya</taxon>
        <taxon>Ascomycota</taxon>
        <taxon>Pezizomycotina</taxon>
        <taxon>Sordariomycetes</taxon>
        <taxon>Sordariomycetidae</taxon>
        <taxon>Sordariales</taxon>
        <taxon>Diplogelasinosporaceae</taxon>
        <taxon>Diplogelasinospora</taxon>
    </lineage>
</organism>
<feature type="compositionally biased region" description="Polar residues" evidence="1">
    <location>
        <begin position="634"/>
        <end position="644"/>
    </location>
</feature>
<feature type="region of interest" description="Disordered" evidence="1">
    <location>
        <begin position="472"/>
        <end position="545"/>
    </location>
</feature>
<feature type="compositionally biased region" description="Basic and acidic residues" evidence="1">
    <location>
        <begin position="590"/>
        <end position="600"/>
    </location>
</feature>
<evidence type="ECO:0000256" key="1">
    <source>
        <dbReference type="SAM" id="MobiDB-lite"/>
    </source>
</evidence>
<dbReference type="InterPro" id="IPR025122">
    <property type="entry name" value="DUF4048"/>
</dbReference>
<evidence type="ECO:0000259" key="2">
    <source>
        <dbReference type="Pfam" id="PF13257"/>
    </source>
</evidence>
<accession>A0AAN6NHC2</accession>
<feature type="region of interest" description="Disordered" evidence="1">
    <location>
        <begin position="129"/>
        <end position="240"/>
    </location>
</feature>
<feature type="compositionally biased region" description="Basic residues" evidence="1">
    <location>
        <begin position="275"/>
        <end position="288"/>
    </location>
</feature>
<evidence type="ECO:0000313" key="3">
    <source>
        <dbReference type="EMBL" id="KAK3945789.1"/>
    </source>
</evidence>
<feature type="compositionally biased region" description="Polar residues" evidence="1">
    <location>
        <begin position="608"/>
        <end position="620"/>
    </location>
</feature>
<sequence length="691" mass="76211">MTSVCLLQTCFISACSNALFLRDSNSLNVHKALVVARRTTSRAAATASAVSRYKNRRNQHSATTSPYRRRRTSSLGYFPDFLRKTSHPLAAHKLTVKRPEPTHRPLKDRLAGMEQMISLQHSLEEAMMQPVKAPHQAPDAQSKSQPRASMGHCGGAQDEPNHSRSMSQDSVPSSPSQSEDLENRSVRSASTTSRSTNRLSLTLPILPPNAFPSRPTPTSATVSSYPSTPLDTPSLRSPMDSNDFITAIAAQERRVLELREELSRAESELTKLKKQYATHEAHRKRTERRHVEPLRPLGPHSEAQLEDPATRRSVELDRRRALLLGQHTQHITGERSGRRVFSGAHTRTLSLLSPTRPTNGFPLHEDRPTAGHVKSKSGENDTQPYPNRYAPVTPAQLSKRASWAPRSVHQASGVKQLAEDFKAGLWTFVEDLRQATVGEEPITGQGQYLRGNDGNMRSTANNNSIDAMLSENDRQQNQDTIRASTNSRPRVSSAFDDTTPKQRSSSTAADGHNDEGKGGSRSTSPSKPMRPLSRSKTESFSSNKTKHFSWTPLTVDSYDDNDWSNWDSPTVNSPRWSGTTMNGDIIPSIPEKRDENETPIKKKASKSRLASTTPLPSPGSNKLEELLPPVLNRLTPSKLKQTASDFMKEWEKSLSSPPPLSEPSPTSLPNSPLVAAAAVVGNNNNNKEKGT</sequence>
<feature type="compositionally biased region" description="Low complexity" evidence="1">
    <location>
        <begin position="663"/>
        <end position="685"/>
    </location>
</feature>
<feature type="compositionally biased region" description="Low complexity" evidence="1">
    <location>
        <begin position="163"/>
        <end position="178"/>
    </location>
</feature>
<keyword evidence="4" id="KW-1185">Reference proteome</keyword>
<feature type="region of interest" description="Disordered" evidence="1">
    <location>
        <begin position="275"/>
        <end position="312"/>
    </location>
</feature>
<feature type="compositionally biased region" description="Polar residues" evidence="1">
    <location>
        <begin position="216"/>
        <end position="240"/>
    </location>
</feature>
<proteinExistence type="predicted"/>
<comment type="caution">
    <text evidence="3">The sequence shown here is derived from an EMBL/GenBank/DDBJ whole genome shotgun (WGS) entry which is preliminary data.</text>
</comment>
<feature type="region of interest" description="Disordered" evidence="1">
    <location>
        <begin position="350"/>
        <end position="388"/>
    </location>
</feature>
<evidence type="ECO:0000313" key="4">
    <source>
        <dbReference type="Proteomes" id="UP001303473"/>
    </source>
</evidence>
<protein>
    <recommendedName>
        <fullName evidence="2">DUF4048 domain-containing protein</fullName>
    </recommendedName>
</protein>
<feature type="compositionally biased region" description="Polar residues" evidence="1">
    <location>
        <begin position="477"/>
        <end position="490"/>
    </location>
</feature>
<feature type="domain" description="DUF4048" evidence="2">
    <location>
        <begin position="345"/>
        <end position="571"/>
    </location>
</feature>
<reference evidence="4" key="1">
    <citation type="journal article" date="2023" name="Mol. Phylogenet. Evol.">
        <title>Genome-scale phylogeny and comparative genomics of the fungal order Sordariales.</title>
        <authorList>
            <person name="Hensen N."/>
            <person name="Bonometti L."/>
            <person name="Westerberg I."/>
            <person name="Brannstrom I.O."/>
            <person name="Guillou S."/>
            <person name="Cros-Aarteil S."/>
            <person name="Calhoun S."/>
            <person name="Haridas S."/>
            <person name="Kuo A."/>
            <person name="Mondo S."/>
            <person name="Pangilinan J."/>
            <person name="Riley R."/>
            <person name="LaButti K."/>
            <person name="Andreopoulos B."/>
            <person name="Lipzen A."/>
            <person name="Chen C."/>
            <person name="Yan M."/>
            <person name="Daum C."/>
            <person name="Ng V."/>
            <person name="Clum A."/>
            <person name="Steindorff A."/>
            <person name="Ohm R.A."/>
            <person name="Martin F."/>
            <person name="Silar P."/>
            <person name="Natvig D.O."/>
            <person name="Lalanne C."/>
            <person name="Gautier V."/>
            <person name="Ament-Velasquez S.L."/>
            <person name="Kruys A."/>
            <person name="Hutchinson M.I."/>
            <person name="Powell A.J."/>
            <person name="Barry K."/>
            <person name="Miller A.N."/>
            <person name="Grigoriev I.V."/>
            <person name="Debuchy R."/>
            <person name="Gladieux P."/>
            <person name="Hiltunen Thoren M."/>
            <person name="Johannesson H."/>
        </authorList>
    </citation>
    <scope>NUCLEOTIDE SEQUENCE [LARGE SCALE GENOMIC DNA]</scope>
    <source>
        <strain evidence="4">CBS 340.73</strain>
    </source>
</reference>
<dbReference type="Pfam" id="PF13257">
    <property type="entry name" value="DUF4048"/>
    <property type="match status" value="1"/>
</dbReference>
<feature type="compositionally biased region" description="Low complexity" evidence="1">
    <location>
        <begin position="186"/>
        <end position="203"/>
    </location>
</feature>
<feature type="compositionally biased region" description="Polar residues" evidence="1">
    <location>
        <begin position="569"/>
        <end position="582"/>
    </location>
</feature>
<name>A0AAN6NHC2_9PEZI</name>
<dbReference type="EMBL" id="MU853753">
    <property type="protein sequence ID" value="KAK3945789.1"/>
    <property type="molecule type" value="Genomic_DNA"/>
</dbReference>
<dbReference type="Proteomes" id="UP001303473">
    <property type="component" value="Unassembled WGS sequence"/>
</dbReference>
<feature type="region of interest" description="Disordered" evidence="1">
    <location>
        <begin position="569"/>
        <end position="691"/>
    </location>
</feature>